<evidence type="ECO:0000256" key="3">
    <source>
        <dbReference type="ARBA" id="ARBA00022833"/>
    </source>
</evidence>
<dbReference type="PROSITE" id="PS50950">
    <property type="entry name" value="ZF_THAP"/>
    <property type="match status" value="1"/>
</dbReference>
<dbReference type="PANTHER" id="PTHR46600:SF11">
    <property type="entry name" value="THAP DOMAIN-CONTAINING PROTEIN 10"/>
    <property type="match status" value="1"/>
</dbReference>
<gene>
    <name evidence="7" type="ORF">FWK35_00029448</name>
</gene>
<dbReference type="GO" id="GO:0008270">
    <property type="term" value="F:zinc ion binding"/>
    <property type="evidence" value="ECO:0007669"/>
    <property type="project" value="UniProtKB-KW"/>
</dbReference>
<sequence>MPGNKCQYFNCLKNTVKYLGLSMFRFPKDRTISEIWAINSASLLSLDVEKLYSRYLCQEHFCPDDFIYAYDKKKKKLKPKAVPFKFNLVVENQPSTSSGTK</sequence>
<evidence type="ECO:0000256" key="4">
    <source>
        <dbReference type="ARBA" id="ARBA00023125"/>
    </source>
</evidence>
<evidence type="ECO:0000256" key="5">
    <source>
        <dbReference type="PROSITE-ProRule" id="PRU00309"/>
    </source>
</evidence>
<dbReference type="InterPro" id="IPR038441">
    <property type="entry name" value="THAP_Znf_sf"/>
</dbReference>
<evidence type="ECO:0000256" key="2">
    <source>
        <dbReference type="ARBA" id="ARBA00022771"/>
    </source>
</evidence>
<evidence type="ECO:0000256" key="1">
    <source>
        <dbReference type="ARBA" id="ARBA00022723"/>
    </source>
</evidence>
<dbReference type="OrthoDB" id="6617494at2759"/>
<keyword evidence="4 5" id="KW-0238">DNA-binding</keyword>
<accession>A0A6G0XGR2</accession>
<protein>
    <submittedName>
        <fullName evidence="7">52 kDa repressor of the inhibitor of the protein kinase-like</fullName>
    </submittedName>
</protein>
<keyword evidence="2 5" id="KW-0863">Zinc-finger</keyword>
<keyword evidence="8" id="KW-1185">Reference proteome</keyword>
<dbReference type="SUPFAM" id="SSF57716">
    <property type="entry name" value="Glucocorticoid receptor-like (DNA-binding domain)"/>
    <property type="match status" value="1"/>
</dbReference>
<proteinExistence type="predicted"/>
<dbReference type="SMART" id="SM00980">
    <property type="entry name" value="THAP"/>
    <property type="match status" value="1"/>
</dbReference>
<evidence type="ECO:0000313" key="8">
    <source>
        <dbReference type="Proteomes" id="UP000478052"/>
    </source>
</evidence>
<dbReference type="PANTHER" id="PTHR46600">
    <property type="entry name" value="THAP DOMAIN-CONTAINING"/>
    <property type="match status" value="1"/>
</dbReference>
<dbReference type="Gene3D" id="6.20.210.20">
    <property type="entry name" value="THAP domain"/>
    <property type="match status" value="1"/>
</dbReference>
<evidence type="ECO:0000313" key="7">
    <source>
        <dbReference type="EMBL" id="KAF0739504.1"/>
    </source>
</evidence>
<comment type="caution">
    <text evidence="7">The sequence shown here is derived from an EMBL/GenBank/DDBJ whole genome shotgun (WGS) entry which is preliminary data.</text>
</comment>
<name>A0A6G0XGR2_APHCR</name>
<dbReference type="InterPro" id="IPR026516">
    <property type="entry name" value="THAP1/10"/>
</dbReference>
<feature type="domain" description="THAP-type" evidence="6">
    <location>
        <begin position="1"/>
        <end position="86"/>
    </location>
</feature>
<evidence type="ECO:0000259" key="6">
    <source>
        <dbReference type="PROSITE" id="PS50950"/>
    </source>
</evidence>
<dbReference type="Pfam" id="PF05485">
    <property type="entry name" value="THAP"/>
    <property type="match status" value="1"/>
</dbReference>
<keyword evidence="3" id="KW-0862">Zinc</keyword>
<dbReference type="Proteomes" id="UP000478052">
    <property type="component" value="Unassembled WGS sequence"/>
</dbReference>
<dbReference type="InterPro" id="IPR006612">
    <property type="entry name" value="THAP_Znf"/>
</dbReference>
<dbReference type="EMBL" id="VUJU01007848">
    <property type="protein sequence ID" value="KAF0739504.1"/>
    <property type="molecule type" value="Genomic_DNA"/>
</dbReference>
<reference evidence="7 8" key="1">
    <citation type="submission" date="2019-08" db="EMBL/GenBank/DDBJ databases">
        <title>Whole genome of Aphis craccivora.</title>
        <authorList>
            <person name="Voronova N.V."/>
            <person name="Shulinski R.S."/>
            <person name="Bandarenka Y.V."/>
            <person name="Zhorov D.G."/>
            <person name="Warner D."/>
        </authorList>
    </citation>
    <scope>NUCLEOTIDE SEQUENCE [LARGE SCALE GENOMIC DNA]</scope>
    <source>
        <strain evidence="7">180601</strain>
        <tissue evidence="7">Whole Body</tissue>
    </source>
</reference>
<organism evidence="7 8">
    <name type="scientific">Aphis craccivora</name>
    <name type="common">Cowpea aphid</name>
    <dbReference type="NCBI Taxonomy" id="307492"/>
    <lineage>
        <taxon>Eukaryota</taxon>
        <taxon>Metazoa</taxon>
        <taxon>Ecdysozoa</taxon>
        <taxon>Arthropoda</taxon>
        <taxon>Hexapoda</taxon>
        <taxon>Insecta</taxon>
        <taxon>Pterygota</taxon>
        <taxon>Neoptera</taxon>
        <taxon>Paraneoptera</taxon>
        <taxon>Hemiptera</taxon>
        <taxon>Sternorrhyncha</taxon>
        <taxon>Aphidomorpha</taxon>
        <taxon>Aphidoidea</taxon>
        <taxon>Aphididae</taxon>
        <taxon>Aphidini</taxon>
        <taxon>Aphis</taxon>
        <taxon>Aphis</taxon>
    </lineage>
</organism>
<dbReference type="GO" id="GO:0043565">
    <property type="term" value="F:sequence-specific DNA binding"/>
    <property type="evidence" value="ECO:0007669"/>
    <property type="project" value="InterPro"/>
</dbReference>
<keyword evidence="1" id="KW-0479">Metal-binding</keyword>
<dbReference type="AlphaFoldDB" id="A0A6G0XGR2"/>